<evidence type="ECO:0000259" key="7">
    <source>
        <dbReference type="PROSITE" id="PS50961"/>
    </source>
</evidence>
<reference evidence="10" key="1">
    <citation type="submission" date="2025-08" db="UniProtKB">
        <authorList>
            <consortium name="RefSeq"/>
        </authorList>
    </citation>
    <scope>IDENTIFICATION</scope>
    <source>
        <tissue evidence="10">Muscle</tissue>
    </source>
</reference>
<gene>
    <name evidence="10" type="primary">LOC106470934</name>
</gene>
<keyword evidence="2 4" id="KW-0694">RNA-binding</keyword>
<dbReference type="PANTHER" id="PTHR22792">
    <property type="entry name" value="LUPUS LA PROTEIN-RELATED"/>
    <property type="match status" value="1"/>
</dbReference>
<dbReference type="Pfam" id="PF12901">
    <property type="entry name" value="SUZ-C"/>
    <property type="match status" value="1"/>
</dbReference>
<dbReference type="PROSITE" id="PS51938">
    <property type="entry name" value="SUZ_C"/>
    <property type="match status" value="1"/>
</dbReference>
<evidence type="ECO:0000313" key="10">
    <source>
        <dbReference type="RefSeq" id="XP_013786965.1"/>
    </source>
</evidence>
<dbReference type="InterPro" id="IPR024642">
    <property type="entry name" value="SUZ-C"/>
</dbReference>
<dbReference type="InterPro" id="IPR045180">
    <property type="entry name" value="La_dom_prot"/>
</dbReference>
<feature type="region of interest" description="Disordered" evidence="5">
    <location>
        <begin position="324"/>
        <end position="359"/>
    </location>
</feature>
<dbReference type="Proteomes" id="UP000694941">
    <property type="component" value="Unplaced"/>
</dbReference>
<evidence type="ECO:0000256" key="4">
    <source>
        <dbReference type="PROSITE-ProRule" id="PRU00332"/>
    </source>
</evidence>
<dbReference type="PANTHER" id="PTHR22792:SF140">
    <property type="entry name" value="ACHILLES, ISOFORM A"/>
    <property type="match status" value="1"/>
</dbReference>
<dbReference type="RefSeq" id="XP_013786965.1">
    <property type="nucleotide sequence ID" value="XM_013931511.1"/>
</dbReference>
<dbReference type="InterPro" id="IPR006630">
    <property type="entry name" value="La_HTH"/>
</dbReference>
<dbReference type="Gene3D" id="1.10.10.10">
    <property type="entry name" value="Winged helix-like DNA-binding domain superfamily/Winged helix DNA-binding domain"/>
    <property type="match status" value="1"/>
</dbReference>
<feature type="domain" description="HTH La-type RNA-binding" evidence="7">
    <location>
        <begin position="59"/>
        <end position="150"/>
    </location>
</feature>
<dbReference type="PRINTS" id="PR00302">
    <property type="entry name" value="LUPUSLA"/>
</dbReference>
<dbReference type="InterPro" id="IPR000504">
    <property type="entry name" value="RRM_dom"/>
</dbReference>
<feature type="compositionally biased region" description="Polar residues" evidence="5">
    <location>
        <begin position="326"/>
        <end position="343"/>
    </location>
</feature>
<sequence length="403" mass="45756">MARRRFDSTSSSEPGEYLDAECDLVTTGNSREKVDIHLRDGDFDSDSGEDRSKLTEFFQIPSQDLVDKIIHEVESYFSDQSLLKDTFLLKHIKRNKQGYVSLKLVASFRKVKRLSKDWKIVAYSLRQSKHLDLNKEGTKIKRKNPLPKNWDPSSRSIVAYNLPVSQPSVEIVKDLFSKCGEISTVRILQPGNAIPADIKRHLPRMGSTVCAVVEFTEPEAAKKATVELDCSNTDWRSLRVVPLVSKKSTLSEKNKKSDSGDKRKKKDKWSRIEQLRRSESLVSSGSETDCSIGPRQRSDTASSSSSGYVSSSPRQVEWIGNYIRKGQQQNRNGSPIPRNNKNGEYQEHETLSSSHKNSWIQRRREIGTPQPVHNSRLIPEGVIRLPRGPDSTKGFNRRYVNPL</sequence>
<feature type="domain" description="SUZ-C" evidence="8">
    <location>
        <begin position="354"/>
        <end position="399"/>
    </location>
</feature>
<name>A0ABM1BQZ9_LIMPO</name>
<dbReference type="SUPFAM" id="SSF46785">
    <property type="entry name" value="Winged helix' DNA-binding domain"/>
    <property type="match status" value="1"/>
</dbReference>
<comment type="subcellular location">
    <subcellularLocation>
        <location evidence="1">Nucleus</location>
    </subcellularLocation>
</comment>
<evidence type="ECO:0000313" key="9">
    <source>
        <dbReference type="Proteomes" id="UP000694941"/>
    </source>
</evidence>
<keyword evidence="9" id="KW-1185">Reference proteome</keyword>
<protein>
    <submittedName>
        <fullName evidence="10">La-related protein 6-like</fullName>
    </submittedName>
</protein>
<dbReference type="InterPro" id="IPR035979">
    <property type="entry name" value="RBD_domain_sf"/>
</dbReference>
<dbReference type="SUPFAM" id="SSF54928">
    <property type="entry name" value="RNA-binding domain, RBD"/>
    <property type="match status" value="1"/>
</dbReference>
<accession>A0ABM1BQZ9</accession>
<feature type="domain" description="RRM" evidence="6">
    <location>
        <begin position="155"/>
        <end position="240"/>
    </location>
</feature>
<evidence type="ECO:0000256" key="2">
    <source>
        <dbReference type="ARBA" id="ARBA00022884"/>
    </source>
</evidence>
<evidence type="ECO:0000259" key="8">
    <source>
        <dbReference type="PROSITE" id="PS51938"/>
    </source>
</evidence>
<dbReference type="InterPro" id="IPR036388">
    <property type="entry name" value="WH-like_DNA-bd_sf"/>
</dbReference>
<evidence type="ECO:0000256" key="5">
    <source>
        <dbReference type="SAM" id="MobiDB-lite"/>
    </source>
</evidence>
<dbReference type="InterPro" id="IPR002344">
    <property type="entry name" value="Lupus_La"/>
</dbReference>
<dbReference type="GeneID" id="106470934"/>
<dbReference type="InterPro" id="IPR036390">
    <property type="entry name" value="WH_DNA-bd_sf"/>
</dbReference>
<feature type="compositionally biased region" description="Basic and acidic residues" evidence="5">
    <location>
        <begin position="249"/>
        <end position="261"/>
    </location>
</feature>
<evidence type="ECO:0000256" key="3">
    <source>
        <dbReference type="ARBA" id="ARBA00023242"/>
    </source>
</evidence>
<feature type="compositionally biased region" description="Basic and acidic residues" evidence="5">
    <location>
        <begin position="269"/>
        <end position="279"/>
    </location>
</feature>
<evidence type="ECO:0000256" key="1">
    <source>
        <dbReference type="ARBA" id="ARBA00004123"/>
    </source>
</evidence>
<dbReference type="SMART" id="SM00715">
    <property type="entry name" value="LA"/>
    <property type="match status" value="1"/>
</dbReference>
<evidence type="ECO:0000259" key="6">
    <source>
        <dbReference type="PROSITE" id="PS50102"/>
    </source>
</evidence>
<organism evidence="9 10">
    <name type="scientific">Limulus polyphemus</name>
    <name type="common">Atlantic horseshoe crab</name>
    <dbReference type="NCBI Taxonomy" id="6850"/>
    <lineage>
        <taxon>Eukaryota</taxon>
        <taxon>Metazoa</taxon>
        <taxon>Ecdysozoa</taxon>
        <taxon>Arthropoda</taxon>
        <taxon>Chelicerata</taxon>
        <taxon>Merostomata</taxon>
        <taxon>Xiphosura</taxon>
        <taxon>Limulidae</taxon>
        <taxon>Limulus</taxon>
    </lineage>
</organism>
<dbReference type="InterPro" id="IPR012677">
    <property type="entry name" value="Nucleotide-bd_a/b_plait_sf"/>
</dbReference>
<feature type="compositionally biased region" description="Low complexity" evidence="5">
    <location>
        <begin position="299"/>
        <end position="312"/>
    </location>
</feature>
<feature type="region of interest" description="Disordered" evidence="5">
    <location>
        <begin position="247"/>
        <end position="312"/>
    </location>
</feature>
<dbReference type="Gene3D" id="3.30.70.330">
    <property type="match status" value="1"/>
</dbReference>
<dbReference type="PROSITE" id="PS50102">
    <property type="entry name" value="RRM"/>
    <property type="match status" value="1"/>
</dbReference>
<dbReference type="Pfam" id="PF05383">
    <property type="entry name" value="La"/>
    <property type="match status" value="1"/>
</dbReference>
<keyword evidence="3" id="KW-0539">Nucleus</keyword>
<feature type="compositionally biased region" description="Polar residues" evidence="5">
    <location>
        <begin position="280"/>
        <end position="289"/>
    </location>
</feature>
<dbReference type="PROSITE" id="PS50961">
    <property type="entry name" value="HTH_LA"/>
    <property type="match status" value="1"/>
</dbReference>
<proteinExistence type="predicted"/>